<evidence type="ECO:0000256" key="1">
    <source>
        <dbReference type="ARBA" id="ARBA00004123"/>
    </source>
</evidence>
<dbReference type="SMART" id="SM00353">
    <property type="entry name" value="HLH"/>
    <property type="match status" value="1"/>
</dbReference>
<protein>
    <submittedName>
        <fullName evidence="8">Transcription factor bHLH61-like isoform X1</fullName>
    </submittedName>
</protein>
<dbReference type="AlphaFoldDB" id="A0A1S3UDR0"/>
<evidence type="ECO:0000256" key="5">
    <source>
        <dbReference type="SAM" id="MobiDB-lite"/>
    </source>
</evidence>
<dbReference type="CDD" id="cd04873">
    <property type="entry name" value="ACT_UUR-ACR-like"/>
    <property type="match status" value="1"/>
</dbReference>
<dbReference type="Gramene" id="Vradi06g08080.1">
    <property type="protein sequence ID" value="Vradi06g08080.1"/>
    <property type="gene ID" value="Vradi06g08080"/>
</dbReference>
<dbReference type="PANTHER" id="PTHR31945">
    <property type="entry name" value="TRANSCRIPTION FACTOR SCREAM2-RELATED"/>
    <property type="match status" value="1"/>
</dbReference>
<dbReference type="GO" id="GO:0005634">
    <property type="term" value="C:nucleus"/>
    <property type="evidence" value="ECO:0007669"/>
    <property type="project" value="UniProtKB-SubCell"/>
</dbReference>
<comment type="subcellular location">
    <subcellularLocation>
        <location evidence="1">Nucleus</location>
    </subcellularLocation>
</comment>
<evidence type="ECO:0000256" key="4">
    <source>
        <dbReference type="ARBA" id="ARBA00023242"/>
    </source>
</evidence>
<dbReference type="GeneID" id="106764382"/>
<name>A0A1S3UDR0_VIGRR</name>
<keyword evidence="2" id="KW-0805">Transcription regulation</keyword>
<dbReference type="Gene3D" id="4.10.280.10">
    <property type="entry name" value="Helix-loop-helix DNA-binding domain"/>
    <property type="match status" value="1"/>
</dbReference>
<dbReference type="GO" id="GO:0046983">
    <property type="term" value="F:protein dimerization activity"/>
    <property type="evidence" value="ECO:0007669"/>
    <property type="project" value="InterPro"/>
</dbReference>
<proteinExistence type="predicted"/>
<organism evidence="7 8">
    <name type="scientific">Vigna radiata var. radiata</name>
    <name type="common">Mung bean</name>
    <name type="synonym">Phaseolus aureus</name>
    <dbReference type="NCBI Taxonomy" id="3916"/>
    <lineage>
        <taxon>Eukaryota</taxon>
        <taxon>Viridiplantae</taxon>
        <taxon>Streptophyta</taxon>
        <taxon>Embryophyta</taxon>
        <taxon>Tracheophyta</taxon>
        <taxon>Spermatophyta</taxon>
        <taxon>Magnoliopsida</taxon>
        <taxon>eudicotyledons</taxon>
        <taxon>Gunneridae</taxon>
        <taxon>Pentapetalae</taxon>
        <taxon>rosids</taxon>
        <taxon>fabids</taxon>
        <taxon>Fabales</taxon>
        <taxon>Fabaceae</taxon>
        <taxon>Papilionoideae</taxon>
        <taxon>50 kb inversion clade</taxon>
        <taxon>NPAAA clade</taxon>
        <taxon>indigoferoid/millettioid clade</taxon>
        <taxon>Phaseoleae</taxon>
        <taxon>Vigna</taxon>
    </lineage>
</organism>
<dbReference type="PROSITE" id="PS50888">
    <property type="entry name" value="BHLH"/>
    <property type="match status" value="1"/>
</dbReference>
<dbReference type="SUPFAM" id="SSF47459">
    <property type="entry name" value="HLH, helix-loop-helix DNA-binding domain"/>
    <property type="match status" value="1"/>
</dbReference>
<dbReference type="KEGG" id="vra:106764382"/>
<feature type="domain" description="BHLH" evidence="6">
    <location>
        <begin position="210"/>
        <end position="259"/>
    </location>
</feature>
<evidence type="ECO:0000256" key="2">
    <source>
        <dbReference type="ARBA" id="ARBA00023015"/>
    </source>
</evidence>
<dbReference type="Proteomes" id="UP000087766">
    <property type="component" value="Chromosome 6"/>
</dbReference>
<dbReference type="InterPro" id="IPR036638">
    <property type="entry name" value="HLH_DNA-bd_sf"/>
</dbReference>
<dbReference type="STRING" id="3916.A0A1S3UDR0"/>
<keyword evidence="3" id="KW-0804">Transcription</keyword>
<keyword evidence="7" id="KW-1185">Reference proteome</keyword>
<evidence type="ECO:0000313" key="8">
    <source>
        <dbReference type="RefSeq" id="XP_014504156.2"/>
    </source>
</evidence>
<reference evidence="8" key="2">
    <citation type="submission" date="2025-08" db="UniProtKB">
        <authorList>
            <consortium name="RefSeq"/>
        </authorList>
    </citation>
    <scope>IDENTIFICATION</scope>
    <source>
        <tissue evidence="8">Leaf</tissue>
    </source>
</reference>
<evidence type="ECO:0000259" key="6">
    <source>
        <dbReference type="PROSITE" id="PS50888"/>
    </source>
</evidence>
<sequence length="378" mass="43372">MNNIYHIISNLQQAFHCALINMLQLSTILSQGSISKTISHHTKREREMELYDNDFLEESMALRREPWDTNPCSQENQLFSNAWSFDCFDQNYQAFPSNSFSFQEVPQSYNLDYTFNEIYSSLFDEFYAPQIVDSSYSTLDASHSTPSFVPHEDYPLSLMEEEDPGLLGEELHCLDLQATCKMEPSHSPEMPVFNTDSSVERKNRAKKLQGQPSKNLMAERRRRKRLNDRLSMLRSIVPKISKMDRTAILGDTIDYMKELLEKINTLKQEIEVDSNTATIFKDLKPNEILVRNSPKFDVERRNANTRVEICCAGKPGLLLSTVNTLETLGLEIQQCVISCFNDFTVQASCSEEQQKKILSSEDIKQALFRSAGYGGRCL</sequence>
<reference evidence="7" key="1">
    <citation type="journal article" date="2014" name="Nat. Commun.">
        <title>Genome sequence of mungbean and insights into evolution within Vigna species.</title>
        <authorList>
            <person name="Kang Y.J."/>
            <person name="Kim S.K."/>
            <person name="Kim M.Y."/>
            <person name="Lestari P."/>
            <person name="Kim K.H."/>
            <person name="Ha B.K."/>
            <person name="Jun T.H."/>
            <person name="Hwang W.J."/>
            <person name="Lee T."/>
            <person name="Lee J."/>
            <person name="Shim S."/>
            <person name="Yoon M.Y."/>
            <person name="Jang Y.E."/>
            <person name="Han K.S."/>
            <person name="Taeprayoon P."/>
            <person name="Yoon N."/>
            <person name="Somta P."/>
            <person name="Tanya P."/>
            <person name="Kim K.S."/>
            <person name="Gwag J.G."/>
            <person name="Moon J.K."/>
            <person name="Lee Y.H."/>
            <person name="Park B.S."/>
            <person name="Bombarely A."/>
            <person name="Doyle J.J."/>
            <person name="Jackson S.A."/>
            <person name="Schafleitner R."/>
            <person name="Srinives P."/>
            <person name="Varshney R.K."/>
            <person name="Lee S.H."/>
        </authorList>
    </citation>
    <scope>NUCLEOTIDE SEQUENCE [LARGE SCALE GENOMIC DNA]</scope>
    <source>
        <strain evidence="7">cv. VC1973A</strain>
    </source>
</reference>
<dbReference type="RefSeq" id="XP_014504156.2">
    <property type="nucleotide sequence ID" value="XM_014648670.2"/>
</dbReference>
<dbReference type="GO" id="GO:0003700">
    <property type="term" value="F:DNA-binding transcription factor activity"/>
    <property type="evidence" value="ECO:0007669"/>
    <property type="project" value="TreeGrafter"/>
</dbReference>
<dbReference type="InterPro" id="IPR054502">
    <property type="entry name" value="bHLH-TF_ACT-like_plant"/>
</dbReference>
<dbReference type="InterPro" id="IPR011598">
    <property type="entry name" value="bHLH_dom"/>
</dbReference>
<feature type="region of interest" description="Disordered" evidence="5">
    <location>
        <begin position="184"/>
        <end position="213"/>
    </location>
</feature>
<evidence type="ECO:0000256" key="3">
    <source>
        <dbReference type="ARBA" id="ARBA00023163"/>
    </source>
</evidence>
<dbReference type="OrthoDB" id="752464at2759"/>
<dbReference type="Pfam" id="PF22754">
    <property type="entry name" value="bHLH-TF_ACT-like_plant"/>
    <property type="match status" value="1"/>
</dbReference>
<keyword evidence="4" id="KW-0539">Nucleus</keyword>
<dbReference type="InterPro" id="IPR051358">
    <property type="entry name" value="TF_AMS/ICE1/BHLH6-like"/>
</dbReference>
<dbReference type="PANTHER" id="PTHR31945:SF138">
    <property type="entry name" value="BHLH TRANSCRIPTIONAL FACTOR"/>
    <property type="match status" value="1"/>
</dbReference>
<dbReference type="SMR" id="A0A1S3UDR0"/>
<evidence type="ECO:0000313" key="7">
    <source>
        <dbReference type="Proteomes" id="UP000087766"/>
    </source>
</evidence>
<dbReference type="Pfam" id="PF00010">
    <property type="entry name" value="HLH"/>
    <property type="match status" value="1"/>
</dbReference>
<dbReference type="GO" id="GO:0043565">
    <property type="term" value="F:sequence-specific DNA binding"/>
    <property type="evidence" value="ECO:0007669"/>
    <property type="project" value="TreeGrafter"/>
</dbReference>
<accession>A0A1S3UDR0</accession>
<gene>
    <name evidence="8" type="primary">LOC106764382</name>
</gene>